<dbReference type="GO" id="GO:0007165">
    <property type="term" value="P:signal transduction"/>
    <property type="evidence" value="ECO:0007669"/>
    <property type="project" value="UniProtKB-KW"/>
</dbReference>
<dbReference type="GO" id="GO:0006935">
    <property type="term" value="P:chemotaxis"/>
    <property type="evidence" value="ECO:0007669"/>
    <property type="project" value="UniProtKB-KW"/>
</dbReference>
<reference evidence="8 9" key="1">
    <citation type="submission" date="2020-06" db="EMBL/GenBank/DDBJ databases">
        <title>Oricola thermophila sp. nov. isolated from a tidal sediments.</title>
        <authorList>
            <person name="Kwon K.K."/>
            <person name="Yang S.-H."/>
            <person name="Park M.-J."/>
        </authorList>
    </citation>
    <scope>NUCLEOTIDE SEQUENCE [LARGE SCALE GENOMIC DNA]</scope>
    <source>
        <strain evidence="8 9">MEBiC13590</strain>
    </source>
</reference>
<dbReference type="Gene3D" id="1.10.490.10">
    <property type="entry name" value="Globins"/>
    <property type="match status" value="1"/>
</dbReference>
<dbReference type="InterPro" id="IPR044398">
    <property type="entry name" value="Globin-sensor_dom"/>
</dbReference>
<gene>
    <name evidence="8" type="ORF">HTY61_09165</name>
</gene>
<dbReference type="GO" id="GO:0019825">
    <property type="term" value="F:oxygen binding"/>
    <property type="evidence" value="ECO:0007669"/>
    <property type="project" value="InterPro"/>
</dbReference>
<dbReference type="PANTHER" id="PTHR43531:SF11">
    <property type="entry name" value="METHYL-ACCEPTING CHEMOTAXIS PROTEIN 3"/>
    <property type="match status" value="1"/>
</dbReference>
<dbReference type="GO" id="GO:0004888">
    <property type="term" value="F:transmembrane signaling receptor activity"/>
    <property type="evidence" value="ECO:0007669"/>
    <property type="project" value="InterPro"/>
</dbReference>
<proteinExistence type="inferred from homology"/>
<comment type="subcellular location">
    <subcellularLocation>
        <location evidence="1">Membrane</location>
    </subcellularLocation>
</comment>
<evidence type="ECO:0000256" key="3">
    <source>
        <dbReference type="ARBA" id="ARBA00029447"/>
    </source>
</evidence>
<dbReference type="PRINTS" id="PR00260">
    <property type="entry name" value="CHEMTRNSDUCR"/>
</dbReference>
<sequence length="560" mass="60366">MTAPAARDAIADQDIPVRLSFLGITDTDRENLRKTRSIVERELPIALDRFYEVVRNTPETARFFRSDDHMNGAKQAQIGHWGAISTGSFDEDYVQRVRRIGAVHARIGLEPRWYIGGYGRIVEQLVRGVLKDHWPAGGGMFGRNSGRSSADETADVLVSLLKAVLLDMDLSISVYLDHAEEAKKQAQEAAIDSERKRVVDTFGEAMEHIAAKDLTHRITENLPDAYTALKEDFNSALSQFGETIGSILESAETIRSGSNEIKAAADDLSRRAEQQAAAVEETAAAVEEITATVKSSTDRAEIVGQLVSRTRKNAEQSGNVVRKAVEAMDRISKSSEDISRIIGVIDEIAFQTNLLALNAGVEAARAGDAGKGFAVVAQEVRELAQRSAAAAKEIKQLITTSGEEVRNGVSLVDETGKALDGIVSEVKEIADNVDAITASAREQSTGLQEINTAVTSVDASTQQNAAMSEELTASSHSLEHEVAAINSMLREFRTGAARIADVPAATEREMRETPEARNAPQPVTEDTSARPTPSPARALGGKIAEAFGVGTNAAEGWEEF</sequence>
<accession>A0A6N1VDK6</accession>
<organism evidence="8 9">
    <name type="scientific">Oricola thermophila</name>
    <dbReference type="NCBI Taxonomy" id="2742145"/>
    <lineage>
        <taxon>Bacteria</taxon>
        <taxon>Pseudomonadati</taxon>
        <taxon>Pseudomonadota</taxon>
        <taxon>Alphaproteobacteria</taxon>
        <taxon>Hyphomicrobiales</taxon>
        <taxon>Ahrensiaceae</taxon>
        <taxon>Oricola</taxon>
    </lineage>
</organism>
<feature type="region of interest" description="Disordered" evidence="5">
    <location>
        <begin position="506"/>
        <end position="540"/>
    </location>
</feature>
<dbReference type="CDD" id="cd11386">
    <property type="entry name" value="MCP_signal"/>
    <property type="match status" value="1"/>
</dbReference>
<evidence type="ECO:0000259" key="6">
    <source>
        <dbReference type="PROSITE" id="PS50111"/>
    </source>
</evidence>
<dbReference type="InterPro" id="IPR009050">
    <property type="entry name" value="Globin-like_sf"/>
</dbReference>
<dbReference type="SUPFAM" id="SSF46458">
    <property type="entry name" value="Globin-like"/>
    <property type="match status" value="1"/>
</dbReference>
<dbReference type="InterPro" id="IPR012292">
    <property type="entry name" value="Globin/Proto"/>
</dbReference>
<keyword evidence="2" id="KW-0145">Chemotaxis</keyword>
<dbReference type="Proteomes" id="UP000509367">
    <property type="component" value="Chromosome"/>
</dbReference>
<dbReference type="PROSITE" id="PS50111">
    <property type="entry name" value="CHEMOTAXIS_TRANSDUC_2"/>
    <property type="match status" value="1"/>
</dbReference>
<protein>
    <submittedName>
        <fullName evidence="8">Globin-coupled sensor protein</fullName>
    </submittedName>
</protein>
<dbReference type="Pfam" id="PF11563">
    <property type="entry name" value="Protoglobin"/>
    <property type="match status" value="1"/>
</dbReference>
<dbReference type="SUPFAM" id="SSF58104">
    <property type="entry name" value="Methyl-accepting chemotaxis protein (MCP) signaling domain"/>
    <property type="match status" value="1"/>
</dbReference>
<evidence type="ECO:0000256" key="1">
    <source>
        <dbReference type="ARBA" id="ARBA00004370"/>
    </source>
</evidence>
<dbReference type="GO" id="GO:0016020">
    <property type="term" value="C:membrane"/>
    <property type="evidence" value="ECO:0007669"/>
    <property type="project" value="UniProtKB-SubCell"/>
</dbReference>
<dbReference type="SMART" id="SM00283">
    <property type="entry name" value="MA"/>
    <property type="match status" value="1"/>
</dbReference>
<dbReference type="AlphaFoldDB" id="A0A6N1VDK6"/>
<dbReference type="EMBL" id="CP054836">
    <property type="protein sequence ID" value="QKV18603.1"/>
    <property type="molecule type" value="Genomic_DNA"/>
</dbReference>
<dbReference type="FunFam" id="1.10.287.950:FF:000001">
    <property type="entry name" value="Methyl-accepting chemotaxis sensory transducer"/>
    <property type="match status" value="1"/>
</dbReference>
<dbReference type="InterPro" id="IPR004090">
    <property type="entry name" value="Chemotax_Me-accpt_rcpt"/>
</dbReference>
<evidence type="ECO:0000256" key="2">
    <source>
        <dbReference type="ARBA" id="ARBA00022500"/>
    </source>
</evidence>
<evidence type="ECO:0000256" key="5">
    <source>
        <dbReference type="SAM" id="MobiDB-lite"/>
    </source>
</evidence>
<dbReference type="InterPro" id="IPR039379">
    <property type="entry name" value="Protoglobin_sensor_dom"/>
</dbReference>
<dbReference type="Gene3D" id="1.10.287.950">
    <property type="entry name" value="Methyl-accepting chemotaxis protein"/>
    <property type="match status" value="1"/>
</dbReference>
<keyword evidence="4" id="KW-0807">Transducer</keyword>
<keyword evidence="9" id="KW-1185">Reference proteome</keyword>
<dbReference type="InterPro" id="IPR051310">
    <property type="entry name" value="MCP_chemotaxis"/>
</dbReference>
<dbReference type="PROSITE" id="PS50885">
    <property type="entry name" value="HAMP"/>
    <property type="match status" value="1"/>
</dbReference>
<dbReference type="InterPro" id="IPR004089">
    <property type="entry name" value="MCPsignal_dom"/>
</dbReference>
<dbReference type="Pfam" id="PF00015">
    <property type="entry name" value="MCPsignal"/>
    <property type="match status" value="1"/>
</dbReference>
<evidence type="ECO:0000256" key="4">
    <source>
        <dbReference type="PROSITE-ProRule" id="PRU00284"/>
    </source>
</evidence>
<evidence type="ECO:0000313" key="9">
    <source>
        <dbReference type="Proteomes" id="UP000509367"/>
    </source>
</evidence>
<dbReference type="RefSeq" id="WP_175276496.1">
    <property type="nucleotide sequence ID" value="NZ_CP054836.1"/>
</dbReference>
<comment type="similarity">
    <text evidence="3">Belongs to the methyl-accepting chemotaxis (MCP) protein family.</text>
</comment>
<feature type="domain" description="HAMP" evidence="7">
    <location>
        <begin position="197"/>
        <end position="245"/>
    </location>
</feature>
<feature type="compositionally biased region" description="Basic and acidic residues" evidence="5">
    <location>
        <begin position="506"/>
        <end position="515"/>
    </location>
</feature>
<evidence type="ECO:0000313" key="8">
    <source>
        <dbReference type="EMBL" id="QKV18603.1"/>
    </source>
</evidence>
<dbReference type="GO" id="GO:0020037">
    <property type="term" value="F:heme binding"/>
    <property type="evidence" value="ECO:0007669"/>
    <property type="project" value="InterPro"/>
</dbReference>
<dbReference type="PANTHER" id="PTHR43531">
    <property type="entry name" value="PROTEIN ICFG"/>
    <property type="match status" value="1"/>
</dbReference>
<dbReference type="KEGG" id="orm:HTY61_09165"/>
<name>A0A6N1VDK6_9HYPH</name>
<dbReference type="CDD" id="cd01068">
    <property type="entry name" value="globin_sensor"/>
    <property type="match status" value="1"/>
</dbReference>
<dbReference type="InterPro" id="IPR003660">
    <property type="entry name" value="HAMP_dom"/>
</dbReference>
<evidence type="ECO:0000259" key="7">
    <source>
        <dbReference type="PROSITE" id="PS50885"/>
    </source>
</evidence>
<feature type="domain" description="Methyl-accepting transducer" evidence="6">
    <location>
        <begin position="250"/>
        <end position="479"/>
    </location>
</feature>